<dbReference type="STRING" id="1617426.TR69_WS6001000379"/>
<comment type="caution">
    <text evidence="1">The sequence shown here is derived from an EMBL/GenBank/DDBJ whole genome shotgun (WGS) entry which is preliminary data.</text>
</comment>
<reference evidence="1 2" key="1">
    <citation type="submission" date="2015-02" db="EMBL/GenBank/DDBJ databases">
        <title>Improved understanding of the partial-nitritation anammox process through 23 genomes representing the majority of the microbial community.</title>
        <authorList>
            <person name="Speth D.R."/>
            <person name="In T Zandt M."/>
            <person name="Guerrero Cruz S."/>
            <person name="Jetten M.S."/>
            <person name="Dutilh B.E."/>
        </authorList>
    </citation>
    <scope>NUCLEOTIDE SEQUENCE [LARGE SCALE GENOMIC DNA]</scope>
    <source>
        <strain evidence="1">OLB20</strain>
    </source>
</reference>
<sequence>MATASEALLQQDLWILPQDRVMELADITHEQLTRLVPSYGIAHNSELPFLLRENRDNSILISCLMGVDRSRVAAQLRARSGRLHPIHTQSDSPAGVGCNNLQFSYFDGLVYAATPAGMYRIDELYLCLDIANERNDDPLDTIAFVQTGQRLLQVLAERPCSLLLTVVTGAEEEYAPLDELHLL</sequence>
<evidence type="ECO:0000313" key="2">
    <source>
        <dbReference type="Proteomes" id="UP000070457"/>
    </source>
</evidence>
<dbReference type="EMBL" id="JYNZ01000003">
    <property type="protein sequence ID" value="KXK26376.1"/>
    <property type="molecule type" value="Genomic_DNA"/>
</dbReference>
<organism evidence="1 2">
    <name type="scientific">candidate division WS6 bacterium OLB20</name>
    <dbReference type="NCBI Taxonomy" id="1617426"/>
    <lineage>
        <taxon>Bacteria</taxon>
        <taxon>Candidatus Dojkabacteria</taxon>
    </lineage>
</organism>
<dbReference type="Proteomes" id="UP000070457">
    <property type="component" value="Unassembled WGS sequence"/>
</dbReference>
<gene>
    <name evidence="1" type="ORF">TR69_WS6001000379</name>
</gene>
<protein>
    <submittedName>
        <fullName evidence="1">Uncharacterized protein</fullName>
    </submittedName>
</protein>
<evidence type="ECO:0000313" key="1">
    <source>
        <dbReference type="EMBL" id="KXK26376.1"/>
    </source>
</evidence>
<proteinExistence type="predicted"/>
<dbReference type="AlphaFoldDB" id="A0A136LXL7"/>
<name>A0A136LXL7_9BACT</name>
<accession>A0A136LXL7</accession>